<dbReference type="SUPFAM" id="SSF55298">
    <property type="entry name" value="YjgF-like"/>
    <property type="match status" value="1"/>
</dbReference>
<sequence length="117" mass="12562">MTLTRFQPSPRMSKAVVADNIIHLAGQVPDDLDADVATQTRQVLANIDSVLASLGASQADLMSIQVWLDDISDIGVMNEVWDAWVDPQNPPARATGGVRLARAGMRVEMIAVARLPG</sequence>
<name>A0A8J3H1N8_9RHOB</name>
<dbReference type="InterPro" id="IPR006175">
    <property type="entry name" value="YjgF/YER057c/UK114"/>
</dbReference>
<gene>
    <name evidence="1" type="ORF">GCM10017056_48540</name>
</gene>
<accession>A0A8J3H1N8</accession>
<dbReference type="RefSeq" id="WP_189682726.1">
    <property type="nucleotide sequence ID" value="NZ_BNCJ01000030.1"/>
</dbReference>
<dbReference type="Pfam" id="PF01042">
    <property type="entry name" value="Ribonuc_L-PSP"/>
    <property type="match status" value="1"/>
</dbReference>
<dbReference type="PANTHER" id="PTHR47328:SF1">
    <property type="entry name" value="RUTC FAMILY PROTEIN YOAB"/>
    <property type="match status" value="1"/>
</dbReference>
<organism evidence="1 2">
    <name type="scientific">Seohaeicola zhoushanensis</name>
    <dbReference type="NCBI Taxonomy" id="1569283"/>
    <lineage>
        <taxon>Bacteria</taxon>
        <taxon>Pseudomonadati</taxon>
        <taxon>Pseudomonadota</taxon>
        <taxon>Alphaproteobacteria</taxon>
        <taxon>Rhodobacterales</taxon>
        <taxon>Roseobacteraceae</taxon>
        <taxon>Seohaeicola</taxon>
    </lineage>
</organism>
<dbReference type="PANTHER" id="PTHR47328">
    <property type="match status" value="1"/>
</dbReference>
<evidence type="ECO:0000313" key="1">
    <source>
        <dbReference type="EMBL" id="GHF71938.1"/>
    </source>
</evidence>
<dbReference type="InterPro" id="IPR035959">
    <property type="entry name" value="RutC-like_sf"/>
</dbReference>
<evidence type="ECO:0008006" key="3">
    <source>
        <dbReference type="Google" id="ProtNLM"/>
    </source>
</evidence>
<protein>
    <recommendedName>
        <fullName evidence="3">RidA family protein</fullName>
    </recommendedName>
</protein>
<keyword evidence="2" id="KW-1185">Reference proteome</keyword>
<reference evidence="1" key="1">
    <citation type="journal article" date="2014" name="Int. J. Syst. Evol. Microbiol.">
        <title>Complete genome sequence of Corynebacterium casei LMG S-19264T (=DSM 44701T), isolated from a smear-ripened cheese.</title>
        <authorList>
            <consortium name="US DOE Joint Genome Institute (JGI-PGF)"/>
            <person name="Walter F."/>
            <person name="Albersmeier A."/>
            <person name="Kalinowski J."/>
            <person name="Ruckert C."/>
        </authorList>
    </citation>
    <scope>NUCLEOTIDE SEQUENCE</scope>
    <source>
        <strain evidence="1">KCTC 42650</strain>
    </source>
</reference>
<proteinExistence type="predicted"/>
<dbReference type="AlphaFoldDB" id="A0A8J3H1N8"/>
<dbReference type="Proteomes" id="UP000626220">
    <property type="component" value="Unassembled WGS sequence"/>
</dbReference>
<dbReference type="Gene3D" id="3.30.1330.40">
    <property type="entry name" value="RutC-like"/>
    <property type="match status" value="1"/>
</dbReference>
<dbReference type="CDD" id="cd06150">
    <property type="entry name" value="YjgF_YER057c_UK114_like_2"/>
    <property type="match status" value="1"/>
</dbReference>
<comment type="caution">
    <text evidence="1">The sequence shown here is derived from an EMBL/GenBank/DDBJ whole genome shotgun (WGS) entry which is preliminary data.</text>
</comment>
<evidence type="ECO:0000313" key="2">
    <source>
        <dbReference type="Proteomes" id="UP000626220"/>
    </source>
</evidence>
<reference evidence="1" key="2">
    <citation type="submission" date="2020-09" db="EMBL/GenBank/DDBJ databases">
        <authorList>
            <person name="Sun Q."/>
            <person name="Kim S."/>
        </authorList>
    </citation>
    <scope>NUCLEOTIDE SEQUENCE</scope>
    <source>
        <strain evidence="1">KCTC 42650</strain>
    </source>
</reference>
<dbReference type="EMBL" id="BNCJ01000030">
    <property type="protein sequence ID" value="GHF71938.1"/>
    <property type="molecule type" value="Genomic_DNA"/>
</dbReference>
<dbReference type="InterPro" id="IPR035709">
    <property type="entry name" value="YoaB-like"/>
</dbReference>